<dbReference type="InterPro" id="IPR035906">
    <property type="entry name" value="MetI-like_sf"/>
</dbReference>
<evidence type="ECO:0000313" key="10">
    <source>
        <dbReference type="Proteomes" id="UP000076927"/>
    </source>
</evidence>
<feature type="transmembrane region" description="Helical" evidence="7">
    <location>
        <begin position="245"/>
        <end position="266"/>
    </location>
</feature>
<evidence type="ECO:0000256" key="5">
    <source>
        <dbReference type="ARBA" id="ARBA00022989"/>
    </source>
</evidence>
<evidence type="ECO:0000256" key="1">
    <source>
        <dbReference type="ARBA" id="ARBA00004651"/>
    </source>
</evidence>
<evidence type="ECO:0000256" key="6">
    <source>
        <dbReference type="ARBA" id="ARBA00023136"/>
    </source>
</evidence>
<dbReference type="STRING" id="1178515.SY83_14315"/>
<keyword evidence="10" id="KW-1185">Reference proteome</keyword>
<dbReference type="PANTHER" id="PTHR32243">
    <property type="entry name" value="MALTOSE TRANSPORT SYSTEM PERMEASE-RELATED"/>
    <property type="match status" value="1"/>
</dbReference>
<dbReference type="Pfam" id="PF00528">
    <property type="entry name" value="BPD_transp_1"/>
    <property type="match status" value="1"/>
</dbReference>
<dbReference type="InterPro" id="IPR000515">
    <property type="entry name" value="MetI-like"/>
</dbReference>
<sequence length="281" mass="31283">MTSAGKVMKLTLSYILLTLIAVACLYPALWIIMSSFKVGDSLFSETLIPSELTLQHYRDLFLVHSDKQIPYATWYWNTLKVAVMSMLLGTLFQIMTAYAISRFRFAGRKTLMSTLLVLGMFPGFMSMIAVYIMLLQLNLLNTHFALILVYTAGSALHMFVAKGFFDTIPKSVEEAARMDGASHTTIFWRIVLPLSKPIITYIALTTFSGAWVDFIFAKLILRARENWTLAVGLFELVDSYSSTEFTLFAAGAVLAALPVAALFIYLQRFLVDGLTAGATKG</sequence>
<dbReference type="KEGG" id="pswu:SY83_14315"/>
<dbReference type="RefSeq" id="WP_068607598.1">
    <property type="nucleotide sequence ID" value="NZ_CP011388.1"/>
</dbReference>
<dbReference type="Gene3D" id="1.10.3720.10">
    <property type="entry name" value="MetI-like"/>
    <property type="match status" value="1"/>
</dbReference>
<keyword evidence="5 7" id="KW-1133">Transmembrane helix</keyword>
<dbReference type="GO" id="GO:0015423">
    <property type="term" value="F:ABC-type maltose transporter activity"/>
    <property type="evidence" value="ECO:0007669"/>
    <property type="project" value="TreeGrafter"/>
</dbReference>
<protein>
    <submittedName>
        <fullName evidence="9">Arabinogalactan ABC transporter permease</fullName>
    </submittedName>
</protein>
<name>A0A172TJU9_9BACL</name>
<evidence type="ECO:0000256" key="7">
    <source>
        <dbReference type="RuleBase" id="RU363032"/>
    </source>
</evidence>
<feature type="transmembrane region" description="Helical" evidence="7">
    <location>
        <begin position="12"/>
        <end position="33"/>
    </location>
</feature>
<dbReference type="GO" id="GO:0005886">
    <property type="term" value="C:plasma membrane"/>
    <property type="evidence" value="ECO:0007669"/>
    <property type="project" value="UniProtKB-SubCell"/>
</dbReference>
<organism evidence="9 10">
    <name type="scientific">Paenibacillus swuensis</name>
    <dbReference type="NCBI Taxonomy" id="1178515"/>
    <lineage>
        <taxon>Bacteria</taxon>
        <taxon>Bacillati</taxon>
        <taxon>Bacillota</taxon>
        <taxon>Bacilli</taxon>
        <taxon>Bacillales</taxon>
        <taxon>Paenibacillaceae</taxon>
        <taxon>Paenibacillus</taxon>
    </lineage>
</organism>
<evidence type="ECO:0000256" key="3">
    <source>
        <dbReference type="ARBA" id="ARBA00022475"/>
    </source>
</evidence>
<dbReference type="PATRIC" id="fig|1178515.4.peg.2874"/>
<proteinExistence type="inferred from homology"/>
<dbReference type="PANTHER" id="PTHR32243:SF34">
    <property type="entry name" value="GALACTOOLIGOSACCHARIDES TRANSPORT SYSTEM PERMEASE PROTEIN GANQ"/>
    <property type="match status" value="1"/>
</dbReference>
<dbReference type="Proteomes" id="UP000076927">
    <property type="component" value="Chromosome"/>
</dbReference>
<comment type="subcellular location">
    <subcellularLocation>
        <location evidence="1 7">Cell membrane</location>
        <topology evidence="1 7">Multi-pass membrane protein</topology>
    </subcellularLocation>
</comment>
<keyword evidence="2 7" id="KW-0813">Transport</keyword>
<dbReference type="InterPro" id="IPR050901">
    <property type="entry name" value="BP-dep_ABC_trans_perm"/>
</dbReference>
<evidence type="ECO:0000313" key="9">
    <source>
        <dbReference type="EMBL" id="ANE47246.1"/>
    </source>
</evidence>
<dbReference type="CDD" id="cd06261">
    <property type="entry name" value="TM_PBP2"/>
    <property type="match status" value="1"/>
</dbReference>
<evidence type="ECO:0000256" key="4">
    <source>
        <dbReference type="ARBA" id="ARBA00022692"/>
    </source>
</evidence>
<dbReference type="PROSITE" id="PS51257">
    <property type="entry name" value="PROKAR_LIPOPROTEIN"/>
    <property type="match status" value="1"/>
</dbReference>
<keyword evidence="3" id="KW-1003">Cell membrane</keyword>
<dbReference type="EMBL" id="CP011388">
    <property type="protein sequence ID" value="ANE47246.1"/>
    <property type="molecule type" value="Genomic_DNA"/>
</dbReference>
<dbReference type="GO" id="GO:0042956">
    <property type="term" value="P:maltodextrin transmembrane transport"/>
    <property type="evidence" value="ECO:0007669"/>
    <property type="project" value="TreeGrafter"/>
</dbReference>
<evidence type="ECO:0000256" key="2">
    <source>
        <dbReference type="ARBA" id="ARBA00022448"/>
    </source>
</evidence>
<keyword evidence="6 7" id="KW-0472">Membrane</keyword>
<feature type="domain" description="ABC transmembrane type-1" evidence="8">
    <location>
        <begin position="75"/>
        <end position="266"/>
    </location>
</feature>
<feature type="transmembrane region" description="Helical" evidence="7">
    <location>
        <begin position="81"/>
        <end position="100"/>
    </location>
</feature>
<dbReference type="AlphaFoldDB" id="A0A172TJU9"/>
<evidence type="ECO:0000259" key="8">
    <source>
        <dbReference type="PROSITE" id="PS50928"/>
    </source>
</evidence>
<reference evidence="9 10" key="1">
    <citation type="submission" date="2015-01" db="EMBL/GenBank/DDBJ databases">
        <title>Paenibacillus swuensis/DY6/whole genome sequencing.</title>
        <authorList>
            <person name="Kim M.K."/>
            <person name="Srinivasan S."/>
            <person name="Lee J.-J."/>
        </authorList>
    </citation>
    <scope>NUCLEOTIDE SEQUENCE [LARGE SCALE GENOMIC DNA]</scope>
    <source>
        <strain evidence="9 10">DY6</strain>
    </source>
</reference>
<comment type="similarity">
    <text evidence="7">Belongs to the binding-protein-dependent transport system permease family.</text>
</comment>
<feature type="transmembrane region" description="Helical" evidence="7">
    <location>
        <begin position="140"/>
        <end position="160"/>
    </location>
</feature>
<feature type="transmembrane region" description="Helical" evidence="7">
    <location>
        <begin position="112"/>
        <end position="134"/>
    </location>
</feature>
<dbReference type="SUPFAM" id="SSF161098">
    <property type="entry name" value="MetI-like"/>
    <property type="match status" value="1"/>
</dbReference>
<gene>
    <name evidence="9" type="ORF">SY83_14315</name>
</gene>
<dbReference type="PROSITE" id="PS50928">
    <property type="entry name" value="ABC_TM1"/>
    <property type="match status" value="1"/>
</dbReference>
<accession>A0A172TJU9</accession>
<keyword evidence="4 7" id="KW-0812">Transmembrane</keyword>
<dbReference type="OrthoDB" id="9794684at2"/>